<dbReference type="CDD" id="cd00093">
    <property type="entry name" value="HTH_XRE"/>
    <property type="match status" value="1"/>
</dbReference>
<dbReference type="OrthoDB" id="422634at2"/>
<dbReference type="RefSeq" id="WP_119089081.1">
    <property type="nucleotide sequence ID" value="NZ_QXIS01000024.1"/>
</dbReference>
<dbReference type="Proteomes" id="UP000266328">
    <property type="component" value="Unassembled WGS sequence"/>
</dbReference>
<evidence type="ECO:0000259" key="3">
    <source>
        <dbReference type="Pfam" id="PF13464"/>
    </source>
</evidence>
<accession>A0A398CTZ7</accession>
<sequence length="254" mass="26322">MDRQQAGTTLRDKRTSLELSLEDVARATLLRKSVLESLEAGGPPEPNGFFKSYARSYAEYLGLNGDEIVAAFVGSSATVAVDSEAAAAQPAKFGRSVTAVPSYRKKRSLVSTVLIVVVALVTAVVLLSRPWAATPVVPGGQPGPSSTPSVPSDTTAPSLPATPSIPDTTPQGAMTLRFASTTQRAWLEITVDGSVVFSGVLSPGDSTQATGNHVVVNFGNAMHTQVTANGVDQGVASPDKTVMTLEYGSPAHTP</sequence>
<dbReference type="Pfam" id="PF13413">
    <property type="entry name" value="HTH_25"/>
    <property type="match status" value="1"/>
</dbReference>
<keyword evidence="2" id="KW-1133">Transmembrane helix</keyword>
<dbReference type="InterPro" id="IPR010982">
    <property type="entry name" value="Lambda_DNA-bd_dom_sf"/>
</dbReference>
<feature type="transmembrane region" description="Helical" evidence="2">
    <location>
        <begin position="109"/>
        <end position="128"/>
    </location>
</feature>
<dbReference type="EMBL" id="QXIS01000024">
    <property type="protein sequence ID" value="RIE06095.1"/>
    <property type="molecule type" value="Genomic_DNA"/>
</dbReference>
<reference evidence="4 5" key="1">
    <citation type="submission" date="2018-09" db="EMBL/GenBank/DDBJ databases">
        <title>Discovery and Ecogenomic Context for Candidatus Cryosericales, a Global Caldiserica Order Active in Thawing Permafrost.</title>
        <authorList>
            <person name="Martinez M.A."/>
            <person name="Woodcroft B.J."/>
            <person name="Ignacio Espinoza J.C."/>
            <person name="Zayed A."/>
            <person name="Singleton C.M."/>
            <person name="Boyd J."/>
            <person name="Li Y.-F."/>
            <person name="Purvine S."/>
            <person name="Maughan H."/>
            <person name="Hodgkins S.B."/>
            <person name="Anderson D."/>
            <person name="Sederholm M."/>
            <person name="Temperton B."/>
            <person name="Saleska S.R."/>
            <person name="Tyson G.W."/>
            <person name="Rich V.I."/>
        </authorList>
    </citation>
    <scope>NUCLEOTIDE SEQUENCE [LARGE SCALE GENOMIC DNA]</scope>
    <source>
        <strain evidence="4 5">SMC7</strain>
    </source>
</reference>
<name>A0A398CTZ7_9BACT</name>
<protein>
    <submittedName>
        <fullName evidence="4">DUF4115 domain-containing protein</fullName>
    </submittedName>
</protein>
<dbReference type="PANTHER" id="PTHR34475:SF1">
    <property type="entry name" value="CYTOSKELETON PROTEIN RODZ"/>
    <property type="match status" value="1"/>
</dbReference>
<dbReference type="InterPro" id="IPR025194">
    <property type="entry name" value="RodZ-like_C"/>
</dbReference>
<keyword evidence="5" id="KW-1185">Reference proteome</keyword>
<keyword evidence="2" id="KW-0812">Transmembrane</keyword>
<feature type="compositionally biased region" description="Low complexity" evidence="1">
    <location>
        <begin position="135"/>
        <end position="158"/>
    </location>
</feature>
<gene>
    <name evidence="4" type="ORF">SMC7_04075</name>
</gene>
<dbReference type="GO" id="GO:0003677">
    <property type="term" value="F:DNA binding"/>
    <property type="evidence" value="ECO:0007669"/>
    <property type="project" value="InterPro"/>
</dbReference>
<comment type="caution">
    <text evidence="4">The sequence shown here is derived from an EMBL/GenBank/DDBJ whole genome shotgun (WGS) entry which is preliminary data.</text>
</comment>
<dbReference type="Pfam" id="PF13464">
    <property type="entry name" value="RodZ_C"/>
    <property type="match status" value="1"/>
</dbReference>
<evidence type="ECO:0000256" key="1">
    <source>
        <dbReference type="SAM" id="MobiDB-lite"/>
    </source>
</evidence>
<proteinExistence type="predicted"/>
<dbReference type="InterPro" id="IPR001387">
    <property type="entry name" value="Cro/C1-type_HTH"/>
</dbReference>
<dbReference type="Gene3D" id="1.10.260.40">
    <property type="entry name" value="lambda repressor-like DNA-binding domains"/>
    <property type="match status" value="1"/>
</dbReference>
<evidence type="ECO:0000313" key="4">
    <source>
        <dbReference type="EMBL" id="RIE06095.1"/>
    </source>
</evidence>
<keyword evidence="2" id="KW-0472">Membrane</keyword>
<feature type="region of interest" description="Disordered" evidence="1">
    <location>
        <begin position="135"/>
        <end position="171"/>
    </location>
</feature>
<evidence type="ECO:0000313" key="5">
    <source>
        <dbReference type="Proteomes" id="UP000266328"/>
    </source>
</evidence>
<dbReference type="PANTHER" id="PTHR34475">
    <property type="match status" value="1"/>
</dbReference>
<evidence type="ECO:0000256" key="2">
    <source>
        <dbReference type="SAM" id="Phobius"/>
    </source>
</evidence>
<dbReference type="InterPro" id="IPR050400">
    <property type="entry name" value="Bact_Cytoskel_RodZ"/>
</dbReference>
<feature type="domain" description="Cytoskeleton protein RodZ-like C-terminal" evidence="3">
    <location>
        <begin position="181"/>
        <end position="244"/>
    </location>
</feature>
<dbReference type="AlphaFoldDB" id="A0A398CTZ7"/>
<organism evidence="4 5">
    <name type="scientific">Candidatus Cryosericum terrychapinii</name>
    <dbReference type="NCBI Taxonomy" id="2290919"/>
    <lineage>
        <taxon>Bacteria</taxon>
        <taxon>Pseudomonadati</taxon>
        <taxon>Caldisericota/Cryosericota group</taxon>
        <taxon>Candidatus Cryosericota</taxon>
        <taxon>Candidatus Cryosericia</taxon>
        <taxon>Candidatus Cryosericales</taxon>
        <taxon>Candidatus Cryosericaceae</taxon>
        <taxon>Candidatus Cryosericum</taxon>
    </lineage>
</organism>